<gene>
    <name evidence="6" type="ORF">VV01_13910</name>
</gene>
<name>A0A0L6CJN3_9MICO</name>
<evidence type="ECO:0000256" key="3">
    <source>
        <dbReference type="ARBA" id="ARBA00022912"/>
    </source>
</evidence>
<keyword evidence="3" id="KW-0904">Protein phosphatase</keyword>
<dbReference type="InterPro" id="IPR050438">
    <property type="entry name" value="LMW_PTPase"/>
</dbReference>
<dbReference type="PRINTS" id="PR00719">
    <property type="entry name" value="LMWPTPASE"/>
</dbReference>
<evidence type="ECO:0000256" key="4">
    <source>
        <dbReference type="PIRSR" id="PIRSR617867-1"/>
    </source>
</evidence>
<evidence type="ECO:0000313" key="6">
    <source>
        <dbReference type="EMBL" id="KNX37997.1"/>
    </source>
</evidence>
<dbReference type="SUPFAM" id="SSF52788">
    <property type="entry name" value="Phosphotyrosine protein phosphatases I"/>
    <property type="match status" value="1"/>
</dbReference>
<feature type="domain" description="Phosphotyrosine protein phosphatase I" evidence="5">
    <location>
        <begin position="3"/>
        <end position="177"/>
    </location>
</feature>
<accession>A0A0L6CJN3</accession>
<keyword evidence="2" id="KW-0378">Hydrolase</keyword>
<dbReference type="InterPro" id="IPR017867">
    <property type="entry name" value="Tyr_phospatase_low_mol_wt"/>
</dbReference>
<feature type="active site" description="Nucleophile" evidence="4">
    <location>
        <position position="9"/>
    </location>
</feature>
<dbReference type="STRING" id="1631356.VV01_13910"/>
<proteinExistence type="inferred from homology"/>
<evidence type="ECO:0000313" key="7">
    <source>
        <dbReference type="Proteomes" id="UP000037397"/>
    </source>
</evidence>
<dbReference type="Proteomes" id="UP000037397">
    <property type="component" value="Unassembled WGS sequence"/>
</dbReference>
<dbReference type="SMART" id="SM00226">
    <property type="entry name" value="LMWPc"/>
    <property type="match status" value="1"/>
</dbReference>
<evidence type="ECO:0000259" key="5">
    <source>
        <dbReference type="SMART" id="SM00226"/>
    </source>
</evidence>
<protein>
    <recommendedName>
        <fullName evidence="5">Phosphotyrosine protein phosphatase I domain-containing protein</fullName>
    </recommendedName>
</protein>
<reference evidence="7" key="1">
    <citation type="submission" date="2015-03" db="EMBL/GenBank/DDBJ databases">
        <title>Luteipulveratus halotolerans sp. nov., a novel actinobacterium (Dermacoccaceae) from Sarawak, Malaysia.</title>
        <authorList>
            <person name="Juboi H."/>
            <person name="Basik A."/>
            <person name="Shamsul S.S."/>
            <person name="Arnold P."/>
            <person name="Schmitt E.K."/>
            <person name="Sanglier J.-J."/>
            <person name="Yeo T."/>
        </authorList>
    </citation>
    <scope>NUCLEOTIDE SEQUENCE [LARGE SCALE GENOMIC DNA]</scope>
    <source>
        <strain evidence="7">C296001</strain>
    </source>
</reference>
<dbReference type="EMBL" id="LAIR01000002">
    <property type="protein sequence ID" value="KNX37997.1"/>
    <property type="molecule type" value="Genomic_DNA"/>
</dbReference>
<dbReference type="Pfam" id="PF01451">
    <property type="entry name" value="LMWPc"/>
    <property type="match status" value="1"/>
</dbReference>
<comment type="caution">
    <text evidence="6">The sequence shown here is derived from an EMBL/GenBank/DDBJ whole genome shotgun (WGS) entry which is preliminary data.</text>
</comment>
<evidence type="ECO:0000256" key="2">
    <source>
        <dbReference type="ARBA" id="ARBA00022801"/>
    </source>
</evidence>
<dbReference type="PANTHER" id="PTHR11717:SF31">
    <property type="entry name" value="LOW MOLECULAR WEIGHT PROTEIN-TYROSINE-PHOSPHATASE ETP-RELATED"/>
    <property type="match status" value="1"/>
</dbReference>
<sequence>MRGNVLVVCTGNVCRSPYLERVLRDQLGGTGITVTSAGTGALVGRPMDVEARRALAREGIDAEGFIARQLEPDLVASADLVITATRDHRSAVVQLLPRAVRRVFALTDLADLLDGARVRPAPNPVGEVVRAASANRSSVMPRAASDADVIDPYRRGPDVFAQAAQQVHASLPPIVDALRRAST</sequence>
<dbReference type="InterPro" id="IPR023485">
    <property type="entry name" value="Ptyr_pPase"/>
</dbReference>
<dbReference type="InterPro" id="IPR036196">
    <property type="entry name" value="Ptyr_pPase_sf"/>
</dbReference>
<feature type="active site" evidence="4">
    <location>
        <position position="15"/>
    </location>
</feature>
<evidence type="ECO:0000256" key="1">
    <source>
        <dbReference type="ARBA" id="ARBA00011063"/>
    </source>
</evidence>
<dbReference type="AlphaFoldDB" id="A0A0L6CJN3"/>
<dbReference type="GO" id="GO:0004725">
    <property type="term" value="F:protein tyrosine phosphatase activity"/>
    <property type="evidence" value="ECO:0007669"/>
    <property type="project" value="InterPro"/>
</dbReference>
<comment type="similarity">
    <text evidence="1">Belongs to the low molecular weight phosphotyrosine protein phosphatase family.</text>
</comment>
<dbReference type="PANTHER" id="PTHR11717">
    <property type="entry name" value="LOW MOLECULAR WEIGHT PROTEIN TYROSINE PHOSPHATASE"/>
    <property type="match status" value="1"/>
</dbReference>
<keyword evidence="7" id="KW-1185">Reference proteome</keyword>
<organism evidence="6 7">
    <name type="scientific">Luteipulveratus halotolerans</name>
    <dbReference type="NCBI Taxonomy" id="1631356"/>
    <lineage>
        <taxon>Bacteria</taxon>
        <taxon>Bacillati</taxon>
        <taxon>Actinomycetota</taxon>
        <taxon>Actinomycetes</taxon>
        <taxon>Micrococcales</taxon>
        <taxon>Dermacoccaceae</taxon>
        <taxon>Luteipulveratus</taxon>
    </lineage>
</organism>
<dbReference type="Gene3D" id="3.40.50.2300">
    <property type="match status" value="1"/>
</dbReference>